<evidence type="ECO:0000313" key="3">
    <source>
        <dbReference type="Proteomes" id="UP000251960"/>
    </source>
</evidence>
<protein>
    <submittedName>
        <fullName evidence="2">Intron-binding protein aquarius</fullName>
    </submittedName>
</protein>
<dbReference type="EMBL" id="NCVQ01000003">
    <property type="protein sequence ID" value="PWZ40213.1"/>
    <property type="molecule type" value="Genomic_DNA"/>
</dbReference>
<feature type="domain" description="RNA helicase aquarius beta-barrel" evidence="1">
    <location>
        <begin position="7"/>
        <end position="57"/>
    </location>
</feature>
<dbReference type="Pfam" id="PF21143">
    <property type="entry name" value="Aquarius_N_2nd"/>
    <property type="match status" value="1"/>
</dbReference>
<name>A0A3L6G0C6_MAIZE</name>
<accession>A0A3L6G0C6</accession>
<evidence type="ECO:0000313" key="2">
    <source>
        <dbReference type="EMBL" id="PWZ40213.1"/>
    </source>
</evidence>
<proteinExistence type="predicted"/>
<organism evidence="2 3">
    <name type="scientific">Zea mays</name>
    <name type="common">Maize</name>
    <dbReference type="NCBI Taxonomy" id="4577"/>
    <lineage>
        <taxon>Eukaryota</taxon>
        <taxon>Viridiplantae</taxon>
        <taxon>Streptophyta</taxon>
        <taxon>Embryophyta</taxon>
        <taxon>Tracheophyta</taxon>
        <taxon>Spermatophyta</taxon>
        <taxon>Magnoliopsida</taxon>
        <taxon>Liliopsida</taxon>
        <taxon>Poales</taxon>
        <taxon>Poaceae</taxon>
        <taxon>PACMAD clade</taxon>
        <taxon>Panicoideae</taxon>
        <taxon>Andropogonodae</taxon>
        <taxon>Andropogoneae</taxon>
        <taxon>Tripsacinae</taxon>
        <taxon>Zea</taxon>
    </lineage>
</organism>
<comment type="caution">
    <text evidence="2">The sequence shown here is derived from an EMBL/GenBank/DDBJ whole genome shotgun (WGS) entry which is preliminary data.</text>
</comment>
<dbReference type="AlphaFoldDB" id="A0A3L6G0C6"/>
<sequence>MNDFTGRIKREEWKPPKGEIRTVRVTLDTAQYHIDVTETAEKGTENVYGTFNILMRRKPKENNFKAILESIRDLMNETCVVPEWLHNIFLGYGNPSAAQWMNMPDLVEVIDFKDTFLDANHVQQSFPD</sequence>
<gene>
    <name evidence="2" type="primary">AQR_0</name>
    <name evidence="2" type="ORF">Zm00014a_042400</name>
</gene>
<dbReference type="InterPro" id="IPR048966">
    <property type="entry name" value="Aquarius_b-barrel"/>
</dbReference>
<dbReference type="Proteomes" id="UP000251960">
    <property type="component" value="Chromosome 2"/>
</dbReference>
<evidence type="ECO:0000259" key="1">
    <source>
        <dbReference type="Pfam" id="PF21143"/>
    </source>
</evidence>
<reference evidence="2 3" key="1">
    <citation type="journal article" date="2018" name="Nat. Genet.">
        <title>Extensive intraspecific gene order and gene structural variations between Mo17 and other maize genomes.</title>
        <authorList>
            <person name="Sun S."/>
            <person name="Zhou Y."/>
            <person name="Chen J."/>
            <person name="Shi J."/>
            <person name="Zhao H."/>
            <person name="Zhao H."/>
            <person name="Song W."/>
            <person name="Zhang M."/>
            <person name="Cui Y."/>
            <person name="Dong X."/>
            <person name="Liu H."/>
            <person name="Ma X."/>
            <person name="Jiao Y."/>
            <person name="Wang B."/>
            <person name="Wei X."/>
            <person name="Stein J.C."/>
            <person name="Glaubitz J.C."/>
            <person name="Lu F."/>
            <person name="Yu G."/>
            <person name="Liang C."/>
            <person name="Fengler K."/>
            <person name="Li B."/>
            <person name="Rafalski A."/>
            <person name="Schnable P.S."/>
            <person name="Ware D.H."/>
            <person name="Buckler E.S."/>
            <person name="Lai J."/>
        </authorList>
    </citation>
    <scope>NUCLEOTIDE SEQUENCE [LARGE SCALE GENOMIC DNA]</scope>
    <source>
        <strain evidence="3">cv. Missouri 17</strain>
        <tissue evidence="2">Seedling</tissue>
    </source>
</reference>